<keyword evidence="2" id="KW-1277">Toxin-antitoxin system</keyword>
<dbReference type="STRING" id="1178482.AR456_19960"/>
<dbReference type="AlphaFoldDB" id="W1N5K9"/>
<evidence type="ECO:0000313" key="3">
    <source>
        <dbReference type="EMBL" id="ERL50842.1"/>
    </source>
</evidence>
<dbReference type="OrthoDB" id="9798046at2"/>
<dbReference type="Pfam" id="PF05016">
    <property type="entry name" value="ParE_toxin"/>
    <property type="match status" value="1"/>
</dbReference>
<dbReference type="KEGG" id="hhu:AR456_19960"/>
<accession>W1N5K9</accession>
<evidence type="ECO:0008006" key="5">
    <source>
        <dbReference type="Google" id="ProtNLM"/>
    </source>
</evidence>
<dbReference type="Gene3D" id="3.30.2310.20">
    <property type="entry name" value="RelE-like"/>
    <property type="match status" value="1"/>
</dbReference>
<dbReference type="Proteomes" id="UP000019113">
    <property type="component" value="Unassembled WGS sequence"/>
</dbReference>
<evidence type="ECO:0000256" key="1">
    <source>
        <dbReference type="ARBA" id="ARBA00006226"/>
    </source>
</evidence>
<organism evidence="3 4">
    <name type="scientific">Halomonas huangheensis</name>
    <dbReference type="NCBI Taxonomy" id="1178482"/>
    <lineage>
        <taxon>Bacteria</taxon>
        <taxon>Pseudomonadati</taxon>
        <taxon>Pseudomonadota</taxon>
        <taxon>Gammaproteobacteria</taxon>
        <taxon>Oceanospirillales</taxon>
        <taxon>Halomonadaceae</taxon>
        <taxon>Halomonas</taxon>
    </lineage>
</organism>
<dbReference type="eggNOG" id="COG3668">
    <property type="taxonomic scope" value="Bacteria"/>
</dbReference>
<keyword evidence="4" id="KW-1185">Reference proteome</keyword>
<dbReference type="InterPro" id="IPR051803">
    <property type="entry name" value="TA_system_RelE-like_toxin"/>
</dbReference>
<gene>
    <name evidence="3" type="ORF">BJB45_19795</name>
</gene>
<reference evidence="3 4" key="1">
    <citation type="submission" date="2013-08" db="EMBL/GenBank/DDBJ databases">
        <title>draft genome of Halomonas huanghegensis, strain BJGMM-B45T.</title>
        <authorList>
            <person name="Miao C."/>
            <person name="Wan Y."/>
            <person name="Jin W."/>
        </authorList>
    </citation>
    <scope>NUCLEOTIDE SEQUENCE [LARGE SCALE GENOMIC DNA]</scope>
    <source>
        <strain evidence="3 4">BJGMM-B45</strain>
    </source>
</reference>
<dbReference type="EMBL" id="AVBC01000035">
    <property type="protein sequence ID" value="ERL50842.1"/>
    <property type="molecule type" value="Genomic_DNA"/>
</dbReference>
<evidence type="ECO:0000256" key="2">
    <source>
        <dbReference type="ARBA" id="ARBA00022649"/>
    </source>
</evidence>
<dbReference type="InterPro" id="IPR035093">
    <property type="entry name" value="RelE/ParE_toxin_dom_sf"/>
</dbReference>
<proteinExistence type="inferred from homology"/>
<protein>
    <recommendedName>
        <fullName evidence="5">Plasmid stabilization protein</fullName>
    </recommendedName>
</protein>
<dbReference type="InterPro" id="IPR007712">
    <property type="entry name" value="RelE/ParE_toxin"/>
</dbReference>
<comment type="caution">
    <text evidence="3">The sequence shown here is derived from an EMBL/GenBank/DDBJ whole genome shotgun (WGS) entry which is preliminary data.</text>
</comment>
<name>W1N5K9_9GAMM</name>
<comment type="similarity">
    <text evidence="1">Belongs to the RelE toxin family.</text>
</comment>
<dbReference type="PANTHER" id="PTHR33755:SF6">
    <property type="entry name" value="PLASMID STABILIZATION SYSTEM PROTEIN"/>
    <property type="match status" value="1"/>
</dbReference>
<evidence type="ECO:0000313" key="4">
    <source>
        <dbReference type="Proteomes" id="UP000019113"/>
    </source>
</evidence>
<sequence>MIAYLTAEAESDLEQLGDYIAQDNPSRALSFVLELHDKCLSLADAPLGFPLVARFEHHGIRRRPHGNYLIFYRIDAERVNVVHILHGSMEYTHLLFEE</sequence>
<dbReference type="PANTHER" id="PTHR33755">
    <property type="entry name" value="TOXIN PARE1-RELATED"/>
    <property type="match status" value="1"/>
</dbReference>
<dbReference type="PATRIC" id="fig|1178482.3.peg.2415"/>
<dbReference type="RefSeq" id="WP_021819366.1">
    <property type="nucleotide sequence ID" value="NZ_AVBC01000035.1"/>
</dbReference>